<dbReference type="PROSITE" id="PS51198">
    <property type="entry name" value="UVRD_HELICASE_ATP_BIND"/>
    <property type="match status" value="1"/>
</dbReference>
<dbReference type="InterPro" id="IPR000212">
    <property type="entry name" value="DNA_helicase_UvrD/REP"/>
</dbReference>
<dbReference type="GO" id="GO:0043138">
    <property type="term" value="F:3'-5' DNA helicase activity"/>
    <property type="evidence" value="ECO:0007669"/>
    <property type="project" value="TreeGrafter"/>
</dbReference>
<dbReference type="PANTHER" id="PTHR11070:SF2">
    <property type="entry name" value="ATP-DEPENDENT DNA HELICASE SRS2"/>
    <property type="match status" value="1"/>
</dbReference>
<dbReference type="GO" id="GO:0005829">
    <property type="term" value="C:cytosol"/>
    <property type="evidence" value="ECO:0007669"/>
    <property type="project" value="TreeGrafter"/>
</dbReference>
<dbReference type="InterPro" id="IPR027417">
    <property type="entry name" value="P-loop_NTPase"/>
</dbReference>
<sequence>MTEPLQAALDRLSPTQRKAAEWQDGAALVLAGPGVGKTTVLTARIARILNDSRNRNFRVLALTFTTKAGDEMRERVETLVPGLTDRTFIGTFHSFCAQILRQHGSHIGIKPDFGIYDQDDD</sequence>
<evidence type="ECO:0000256" key="1">
    <source>
        <dbReference type="ARBA" id="ARBA00022741"/>
    </source>
</evidence>
<dbReference type="GO" id="GO:0016787">
    <property type="term" value="F:hydrolase activity"/>
    <property type="evidence" value="ECO:0007669"/>
    <property type="project" value="UniProtKB-UniRule"/>
</dbReference>
<keyword evidence="4 6" id="KW-0067">ATP-binding</keyword>
<feature type="domain" description="UvrD-like helicase ATP-binding" evidence="7">
    <location>
        <begin position="10"/>
        <end position="121"/>
    </location>
</feature>
<accession>A0A7V6PE73</accession>
<dbReference type="AlphaFoldDB" id="A0A7V6PE73"/>
<feature type="non-terminal residue" evidence="8">
    <location>
        <position position="121"/>
    </location>
</feature>
<gene>
    <name evidence="8" type="ORF">GXX48_17095</name>
</gene>
<evidence type="ECO:0000259" key="7">
    <source>
        <dbReference type="PROSITE" id="PS51198"/>
    </source>
</evidence>
<comment type="caution">
    <text evidence="8">The sequence shown here is derived from an EMBL/GenBank/DDBJ whole genome shotgun (WGS) entry which is preliminary data.</text>
</comment>
<evidence type="ECO:0000256" key="4">
    <source>
        <dbReference type="ARBA" id="ARBA00022840"/>
    </source>
</evidence>
<dbReference type="EMBL" id="DUMN01000483">
    <property type="protein sequence ID" value="HHV69339.1"/>
    <property type="molecule type" value="Genomic_DNA"/>
</dbReference>
<keyword evidence="2 6" id="KW-0378">Hydrolase</keyword>
<dbReference type="Pfam" id="PF00580">
    <property type="entry name" value="UvrD-helicase"/>
    <property type="match status" value="1"/>
</dbReference>
<dbReference type="GO" id="GO:0000725">
    <property type="term" value="P:recombinational repair"/>
    <property type="evidence" value="ECO:0007669"/>
    <property type="project" value="TreeGrafter"/>
</dbReference>
<name>A0A7V6PE73_9HYPH</name>
<dbReference type="GO" id="GO:0003677">
    <property type="term" value="F:DNA binding"/>
    <property type="evidence" value="ECO:0007669"/>
    <property type="project" value="InterPro"/>
</dbReference>
<proteinExistence type="predicted"/>
<evidence type="ECO:0000256" key="6">
    <source>
        <dbReference type="PROSITE-ProRule" id="PRU00560"/>
    </source>
</evidence>
<reference evidence="8 9" key="1">
    <citation type="journal article" date="2020" name="Biotechnol. Biofuels">
        <title>New insights from the biogas microbiome by comprehensive genome-resolved metagenomics of nearly 1600 species originating from multiple anaerobic digesters.</title>
        <authorList>
            <person name="Campanaro S."/>
            <person name="Treu L."/>
            <person name="Rodriguez-R L.M."/>
            <person name="Kovalovszki A."/>
            <person name="Ziels R.M."/>
            <person name="Maus I."/>
            <person name="Zhu X."/>
            <person name="Kougias P.G."/>
            <person name="Basile A."/>
            <person name="Luo G."/>
            <person name="Schluter A."/>
            <person name="Konstantinidis K.T."/>
            <person name="Angelidaki I."/>
        </authorList>
    </citation>
    <scope>NUCLEOTIDE SEQUENCE [LARGE SCALE GENOMIC DNA]</scope>
    <source>
        <strain evidence="8">AS04akNAM_66</strain>
    </source>
</reference>
<evidence type="ECO:0000313" key="9">
    <source>
        <dbReference type="Proteomes" id="UP000551563"/>
    </source>
</evidence>
<dbReference type="GO" id="GO:0005524">
    <property type="term" value="F:ATP binding"/>
    <property type="evidence" value="ECO:0007669"/>
    <property type="project" value="UniProtKB-UniRule"/>
</dbReference>
<dbReference type="Gene3D" id="3.40.50.300">
    <property type="entry name" value="P-loop containing nucleotide triphosphate hydrolases"/>
    <property type="match status" value="1"/>
</dbReference>
<keyword evidence="1 6" id="KW-0547">Nucleotide-binding</keyword>
<dbReference type="PANTHER" id="PTHR11070">
    <property type="entry name" value="UVRD / RECB / PCRA DNA HELICASE FAMILY MEMBER"/>
    <property type="match status" value="1"/>
</dbReference>
<evidence type="ECO:0000256" key="2">
    <source>
        <dbReference type="ARBA" id="ARBA00022801"/>
    </source>
</evidence>
<evidence type="ECO:0000256" key="5">
    <source>
        <dbReference type="ARBA" id="ARBA00034923"/>
    </source>
</evidence>
<dbReference type="SUPFAM" id="SSF52540">
    <property type="entry name" value="P-loop containing nucleoside triphosphate hydrolases"/>
    <property type="match status" value="1"/>
</dbReference>
<evidence type="ECO:0000313" key="8">
    <source>
        <dbReference type="EMBL" id="HHV69339.1"/>
    </source>
</evidence>
<organism evidence="8 9">
    <name type="scientific">Brucella intermedia</name>
    <dbReference type="NCBI Taxonomy" id="94625"/>
    <lineage>
        <taxon>Bacteria</taxon>
        <taxon>Pseudomonadati</taxon>
        <taxon>Pseudomonadota</taxon>
        <taxon>Alphaproteobacteria</taxon>
        <taxon>Hyphomicrobiales</taxon>
        <taxon>Brucellaceae</taxon>
        <taxon>Brucella/Ochrobactrum group</taxon>
        <taxon>Brucella</taxon>
    </lineage>
</organism>
<dbReference type="GO" id="GO:0033202">
    <property type="term" value="C:DNA helicase complex"/>
    <property type="evidence" value="ECO:0007669"/>
    <property type="project" value="TreeGrafter"/>
</dbReference>
<keyword evidence="3 6" id="KW-0347">Helicase</keyword>
<dbReference type="Proteomes" id="UP000551563">
    <property type="component" value="Unassembled WGS sequence"/>
</dbReference>
<protein>
    <recommendedName>
        <fullName evidence="5">DNA 3'-5' helicase II</fullName>
    </recommendedName>
</protein>
<dbReference type="InterPro" id="IPR014016">
    <property type="entry name" value="UvrD-like_ATP-bd"/>
</dbReference>
<evidence type="ECO:0000256" key="3">
    <source>
        <dbReference type="ARBA" id="ARBA00022806"/>
    </source>
</evidence>
<feature type="binding site" evidence="6">
    <location>
        <begin position="31"/>
        <end position="38"/>
    </location>
    <ligand>
        <name>ATP</name>
        <dbReference type="ChEBI" id="CHEBI:30616"/>
    </ligand>
</feature>